<accession>A0ABM0JZC4</accession>
<evidence type="ECO:0000259" key="2">
    <source>
        <dbReference type="PROSITE" id="PS51471"/>
    </source>
</evidence>
<feature type="domain" description="Fe2OG dioxygenase" evidence="2">
    <location>
        <begin position="200"/>
        <end position="303"/>
    </location>
</feature>
<dbReference type="Gene3D" id="2.60.120.590">
    <property type="entry name" value="Alpha-ketoglutarate-dependent dioxygenase AlkB-like"/>
    <property type="match status" value="1"/>
</dbReference>
<dbReference type="InterPro" id="IPR005123">
    <property type="entry name" value="Oxoglu/Fe-dep_dioxygenase_dom"/>
</dbReference>
<comment type="cofactor">
    <cofactor evidence="1">
        <name>Fe(2+)</name>
        <dbReference type="ChEBI" id="CHEBI:29033"/>
    </cofactor>
</comment>
<dbReference type="PANTHER" id="PTHR31573">
    <property type="entry name" value="ALPHA-KETOGLUTARATE-DEPENDENT DIOXYGENASE ALKB HOMOLOG 2"/>
    <property type="match status" value="1"/>
</dbReference>
<dbReference type="PROSITE" id="PS51471">
    <property type="entry name" value="FE2OG_OXY"/>
    <property type="match status" value="1"/>
</dbReference>
<name>A0ABM0JZC4_APLCA</name>
<organism evidence="3 4">
    <name type="scientific">Aplysia californica</name>
    <name type="common">California sea hare</name>
    <dbReference type="NCBI Taxonomy" id="6500"/>
    <lineage>
        <taxon>Eukaryota</taxon>
        <taxon>Metazoa</taxon>
        <taxon>Spiralia</taxon>
        <taxon>Lophotrochozoa</taxon>
        <taxon>Mollusca</taxon>
        <taxon>Gastropoda</taxon>
        <taxon>Heterobranchia</taxon>
        <taxon>Euthyneura</taxon>
        <taxon>Tectipleura</taxon>
        <taxon>Aplysiida</taxon>
        <taxon>Aplysioidea</taxon>
        <taxon>Aplysiidae</taxon>
        <taxon>Aplysia</taxon>
    </lineage>
</organism>
<evidence type="ECO:0000256" key="1">
    <source>
        <dbReference type="ARBA" id="ARBA00001954"/>
    </source>
</evidence>
<dbReference type="InterPro" id="IPR027450">
    <property type="entry name" value="AlkB-like"/>
</dbReference>
<reference evidence="4" key="1">
    <citation type="submission" date="2025-08" db="UniProtKB">
        <authorList>
            <consortium name="RefSeq"/>
        </authorList>
    </citation>
    <scope>IDENTIFICATION</scope>
</reference>
<dbReference type="Pfam" id="PF13532">
    <property type="entry name" value="2OG-FeII_Oxy_2"/>
    <property type="match status" value="1"/>
</dbReference>
<dbReference type="RefSeq" id="XP_005105094.2">
    <property type="nucleotide sequence ID" value="XM_005105037.3"/>
</dbReference>
<dbReference type="InterPro" id="IPR032852">
    <property type="entry name" value="ALKBH2"/>
</dbReference>
<dbReference type="InterPro" id="IPR037151">
    <property type="entry name" value="AlkB-like_sf"/>
</dbReference>
<dbReference type="SUPFAM" id="SSF51197">
    <property type="entry name" value="Clavaminate synthase-like"/>
    <property type="match status" value="1"/>
</dbReference>
<evidence type="ECO:0000313" key="4">
    <source>
        <dbReference type="RefSeq" id="XP_005105094.2"/>
    </source>
</evidence>
<dbReference type="PANTHER" id="PTHR31573:SF1">
    <property type="entry name" value="DNA OXIDATIVE DEMETHYLASE ALKBH2"/>
    <property type="match status" value="1"/>
</dbReference>
<evidence type="ECO:0000313" key="3">
    <source>
        <dbReference type="Proteomes" id="UP000694888"/>
    </source>
</evidence>
<proteinExistence type="predicted"/>
<keyword evidence="3" id="KW-1185">Reference proteome</keyword>
<sequence length="321" mass="36698">MSKRQACSETDDHKITNDKCANTSLDKLSNVEVCVDLVKKPKFTTVKVSETVMHHPINSLDSETKDEEESEDITVRSYDHDETGQVEEKKPMPAHTISTGVKVDWTQIRKENLDVDHTILYSRREAYAILARCEKELSYNEGDLAKIQMFGKWINIPRKQVAHGDEGLTYTFSGNTIPARPWTPLLNEIREHVARVTGYSYNFVLINRYKDGADYMGEHKDDEKDLCPGHPIASLTLGQSRDFVFKHQDRKSGKRPIETVTVQLKHGMLLLMKDPTNSFWYHSLPKRAGALGVRINMTFRKMQRSKCKPVRSCKKVGKSVT</sequence>
<gene>
    <name evidence="4" type="primary">LOC101864168</name>
</gene>
<dbReference type="GeneID" id="101864168"/>
<protein>
    <submittedName>
        <fullName evidence="4">DNA oxidative demethylase ALKBH2</fullName>
    </submittedName>
</protein>
<dbReference type="Proteomes" id="UP000694888">
    <property type="component" value="Unplaced"/>
</dbReference>